<evidence type="ECO:0000256" key="2">
    <source>
        <dbReference type="ARBA" id="ARBA00006054"/>
    </source>
</evidence>
<dbReference type="GO" id="GO:0004459">
    <property type="term" value="F:L-lactate dehydrogenase (NAD+) activity"/>
    <property type="evidence" value="ECO:0007669"/>
    <property type="project" value="UniProtKB-EC"/>
</dbReference>
<feature type="binding site" evidence="4">
    <location>
        <position position="84"/>
    </location>
    <ligand>
        <name>substrate</name>
    </ligand>
</feature>
<evidence type="ECO:0000256" key="1">
    <source>
        <dbReference type="ARBA" id="ARBA00004843"/>
    </source>
</evidence>
<dbReference type="PIRSF" id="PIRSF000102">
    <property type="entry name" value="Lac_mal_DH"/>
    <property type="match status" value="1"/>
</dbReference>
<keyword evidence="4 5" id="KW-0560">Oxidoreductase</keyword>
<dbReference type="PANTHER" id="PTHR43128">
    <property type="entry name" value="L-2-HYDROXYCARBOXYLATE DEHYDROGENASE (NAD(P)(+))"/>
    <property type="match status" value="1"/>
</dbReference>
<dbReference type="Proteomes" id="UP000783742">
    <property type="component" value="Unassembled WGS sequence"/>
</dbReference>
<name>A0ABS6FIS5_9FIRM</name>
<feature type="active site" description="Proton acceptor" evidence="4">
    <location>
        <position position="171"/>
    </location>
</feature>
<feature type="binding site" evidence="4">
    <location>
        <position position="37"/>
    </location>
    <ligand>
        <name>NAD(+)</name>
        <dbReference type="ChEBI" id="CHEBI:57540"/>
    </ligand>
</feature>
<feature type="binding site" evidence="4">
    <location>
        <position position="226"/>
    </location>
    <ligand>
        <name>substrate</name>
    </ligand>
</feature>
<dbReference type="CDD" id="cd05291">
    <property type="entry name" value="HicDH_like"/>
    <property type="match status" value="1"/>
</dbReference>
<feature type="domain" description="Lactate/malate dehydrogenase N-terminal" evidence="6">
    <location>
        <begin position="1"/>
        <end position="138"/>
    </location>
</feature>
<sequence length="310" mass="34471">MKIGIIGAGAVGEIVAYNACMRGLATDIIINDIIKEKAESQAIDLNDARAFYPRDVKIRSGEYEDMGDRDLIVVCMGKISEKDRLDELKGNKEAVEEFTRKIVDAGFDGFFVVVTNPVDIITYEVYKVSGFAPNKVIGSGTALDSARLQVVIADTLNISPKSVNATVLGEHGESQFVPWSQVKIDSMNLVEYEKSHPEKFENFDKDEVEDRTRRRGWDIFKGKGSTQYGIGNTVNNIIAAIKNDERIILKASALLDGEYGLDDLYISTPIMIGKNGIEEKFELDLTDDEIERLKKTASVIKEYIAKLDLD</sequence>
<organism evidence="8 9">
    <name type="scientific">Peptoniphilus ovalis</name>
    <dbReference type="NCBI Taxonomy" id="2841503"/>
    <lineage>
        <taxon>Bacteria</taxon>
        <taxon>Bacillati</taxon>
        <taxon>Bacillota</taxon>
        <taxon>Tissierellia</taxon>
        <taxon>Tissierellales</taxon>
        <taxon>Peptoniphilaceae</taxon>
        <taxon>Peptoniphilus</taxon>
    </lineage>
</organism>
<comment type="function">
    <text evidence="4">Catalyzes the conversion of lactate to pyruvate.</text>
</comment>
<keyword evidence="4" id="KW-0520">NAD</keyword>
<keyword evidence="4" id="KW-0963">Cytoplasm</keyword>
<feature type="binding site" evidence="4">
    <location>
        <position position="139"/>
    </location>
    <ligand>
        <name>NAD(+)</name>
        <dbReference type="ChEBI" id="CHEBI:57540"/>
    </ligand>
</feature>
<dbReference type="PANTHER" id="PTHR43128:SF31">
    <property type="entry name" value="L-LACTATE DEHYDROGENASE"/>
    <property type="match status" value="1"/>
</dbReference>
<feature type="binding site" evidence="4">
    <location>
        <position position="11"/>
    </location>
    <ligand>
        <name>NAD(+)</name>
        <dbReference type="ChEBI" id="CHEBI:57540"/>
    </ligand>
</feature>
<evidence type="ECO:0000256" key="4">
    <source>
        <dbReference type="HAMAP-Rule" id="MF_00488"/>
    </source>
</evidence>
<dbReference type="Pfam" id="PF02866">
    <property type="entry name" value="Ldh_1_C"/>
    <property type="match status" value="1"/>
</dbReference>
<feature type="binding site" evidence="4">
    <location>
        <begin position="114"/>
        <end position="116"/>
    </location>
    <ligand>
        <name>NAD(+)</name>
        <dbReference type="ChEBI" id="CHEBI:57540"/>
    </ligand>
</feature>
<comment type="catalytic activity">
    <reaction evidence="4">
        <text>(S)-lactate + NAD(+) = pyruvate + NADH + H(+)</text>
        <dbReference type="Rhea" id="RHEA:23444"/>
        <dbReference type="ChEBI" id="CHEBI:15361"/>
        <dbReference type="ChEBI" id="CHEBI:15378"/>
        <dbReference type="ChEBI" id="CHEBI:16651"/>
        <dbReference type="ChEBI" id="CHEBI:57540"/>
        <dbReference type="ChEBI" id="CHEBI:57945"/>
        <dbReference type="EC" id="1.1.1.27"/>
    </reaction>
</comment>
<evidence type="ECO:0000259" key="7">
    <source>
        <dbReference type="Pfam" id="PF02866"/>
    </source>
</evidence>
<evidence type="ECO:0000259" key="6">
    <source>
        <dbReference type="Pfam" id="PF00056"/>
    </source>
</evidence>
<feature type="binding site" evidence="4">
    <location>
        <begin position="116"/>
        <end position="119"/>
    </location>
    <ligand>
        <name>substrate</name>
    </ligand>
</feature>
<dbReference type="InterPro" id="IPR001557">
    <property type="entry name" value="L-lactate/malate_DH"/>
</dbReference>
<dbReference type="EMBL" id="JAHLQO010000005">
    <property type="protein sequence ID" value="MBU5669881.1"/>
    <property type="molecule type" value="Genomic_DNA"/>
</dbReference>
<evidence type="ECO:0000256" key="5">
    <source>
        <dbReference type="RuleBase" id="RU003369"/>
    </source>
</evidence>
<evidence type="ECO:0000256" key="3">
    <source>
        <dbReference type="ARBA" id="ARBA00012967"/>
    </source>
</evidence>
<dbReference type="RefSeq" id="WP_216549716.1">
    <property type="nucleotide sequence ID" value="NZ_JAHLQO010000005.1"/>
</dbReference>
<dbReference type="EC" id="1.1.1.27" evidence="3 4"/>
<comment type="caution">
    <text evidence="4">Lacks conserved residue(s) required for the propagation of feature annotation.</text>
</comment>
<dbReference type="NCBIfam" id="TIGR01771">
    <property type="entry name" value="L-LDH-NAD"/>
    <property type="match status" value="1"/>
</dbReference>
<feature type="binding site" evidence="4">
    <location>
        <position position="32"/>
    </location>
    <ligand>
        <name>NAD(+)</name>
        <dbReference type="ChEBI" id="CHEBI:57540"/>
    </ligand>
</feature>
<dbReference type="InterPro" id="IPR001236">
    <property type="entry name" value="Lactate/malate_DH_N"/>
</dbReference>
<accession>A0ABS6FIS5</accession>
<evidence type="ECO:0000313" key="9">
    <source>
        <dbReference type="Proteomes" id="UP000783742"/>
    </source>
</evidence>
<feature type="domain" description="Lactate/malate dehydrogenase C-terminal" evidence="7">
    <location>
        <begin position="141"/>
        <end position="306"/>
    </location>
</feature>
<evidence type="ECO:0000313" key="8">
    <source>
        <dbReference type="EMBL" id="MBU5669881.1"/>
    </source>
</evidence>
<feature type="binding site" evidence="4">
    <location>
        <begin position="144"/>
        <end position="147"/>
    </location>
    <ligand>
        <name>substrate</name>
    </ligand>
</feature>
<comment type="subunit">
    <text evidence="4">Homotetramer.</text>
</comment>
<feature type="binding site" evidence="4">
    <location>
        <position position="63"/>
    </location>
    <ligand>
        <name>NAD(+)</name>
        <dbReference type="ChEBI" id="CHEBI:57540"/>
    </ligand>
</feature>
<comment type="subcellular location">
    <subcellularLocation>
        <location evidence="4">Cytoplasm</location>
    </subcellularLocation>
</comment>
<dbReference type="HAMAP" id="MF_00488">
    <property type="entry name" value="Lactate_dehydrog"/>
    <property type="match status" value="1"/>
</dbReference>
<reference evidence="8 9" key="1">
    <citation type="submission" date="2021-06" db="EMBL/GenBank/DDBJ databases">
        <authorList>
            <person name="Sun Q."/>
            <person name="Li D."/>
        </authorList>
    </citation>
    <scope>NUCLEOTIDE SEQUENCE [LARGE SCALE GENOMIC DNA]</scope>
    <source>
        <strain evidence="8 9">MSJ-1</strain>
    </source>
</reference>
<comment type="caution">
    <text evidence="8">The sequence shown here is derived from an EMBL/GenBank/DDBJ whole genome shotgun (WGS) entry which is preliminary data.</text>
</comment>
<comment type="pathway">
    <text evidence="1 4">Fermentation; pyruvate fermentation to lactate; (S)-lactate from pyruvate: step 1/1.</text>
</comment>
<dbReference type="InterPro" id="IPR022383">
    <property type="entry name" value="Lactate/malate_DH_C"/>
</dbReference>
<keyword evidence="9" id="KW-1185">Reference proteome</keyword>
<dbReference type="InterPro" id="IPR011304">
    <property type="entry name" value="L-lactate_DH"/>
</dbReference>
<gene>
    <name evidence="4" type="primary">ldh</name>
    <name evidence="8" type="ORF">KQI68_08545</name>
</gene>
<proteinExistence type="inferred from homology"/>
<protein>
    <recommendedName>
        <fullName evidence="3 4">L-lactate dehydrogenase</fullName>
        <shortName evidence="4">L-LDH</shortName>
        <ecNumber evidence="3 4">1.1.1.27</ecNumber>
    </recommendedName>
</protein>
<dbReference type="Pfam" id="PF00056">
    <property type="entry name" value="Ldh_1_N"/>
    <property type="match status" value="1"/>
</dbReference>
<comment type="similarity">
    <text evidence="2 4">Belongs to the LDH/MDH superfamily. LDH family.</text>
</comment>